<accession>A0A0M0KAB9</accession>
<dbReference type="Proteomes" id="UP000037460">
    <property type="component" value="Unassembled WGS sequence"/>
</dbReference>
<evidence type="ECO:0000313" key="2">
    <source>
        <dbReference type="Proteomes" id="UP000037460"/>
    </source>
</evidence>
<organism evidence="1 2">
    <name type="scientific">Chrysochromulina tobinii</name>
    <dbReference type="NCBI Taxonomy" id="1460289"/>
    <lineage>
        <taxon>Eukaryota</taxon>
        <taxon>Haptista</taxon>
        <taxon>Haptophyta</taxon>
        <taxon>Prymnesiophyceae</taxon>
        <taxon>Prymnesiales</taxon>
        <taxon>Chrysochromulinaceae</taxon>
        <taxon>Chrysochromulina</taxon>
    </lineage>
</organism>
<sequence length="307" mass="34658">MLHVFDGVLAPSTSRYLHTASSLGELGDELHTVFLRDSPPKTAIESCLQSILRELNDPSPCVEYWWRDEWVHVEAHEDVDEYLFESTGERRYPEHAHVLYLTVGRAIRAPTCVWDRTHEHAPRSGTLGDLSIVPARTGRLLRFNGKRMHGVPRPTLRWFPLSSRNEGVSAVSSTEGSSQRPTKDDLVRSVVLFNTWAVPPLDVETADGAADPREVIRKLAVDFSSPKIDALVEVMETPDTHCTPRDQWHSVQIERAPAGRRAREPVKVWLLGDKERRLHPERTIELVAHEELARALQEEVAVTSLGV</sequence>
<name>A0A0M0KAB9_9EUKA</name>
<gene>
    <name evidence="1" type="ORF">Ctob_015514</name>
</gene>
<dbReference type="EMBL" id="JWZX01000749">
    <property type="protein sequence ID" value="KOO35791.1"/>
    <property type="molecule type" value="Genomic_DNA"/>
</dbReference>
<reference evidence="2" key="1">
    <citation type="journal article" date="2015" name="PLoS Genet.">
        <title>Genome Sequence and Transcriptome Analyses of Chrysochromulina tobin: Metabolic Tools for Enhanced Algal Fitness in the Prominent Order Prymnesiales (Haptophyceae).</title>
        <authorList>
            <person name="Hovde B.T."/>
            <person name="Deodato C.R."/>
            <person name="Hunsperger H.M."/>
            <person name="Ryken S.A."/>
            <person name="Yost W."/>
            <person name="Jha R.K."/>
            <person name="Patterson J."/>
            <person name="Monnat R.J. Jr."/>
            <person name="Barlow S.B."/>
            <person name="Starkenburg S.R."/>
            <person name="Cattolico R.A."/>
        </authorList>
    </citation>
    <scope>NUCLEOTIDE SEQUENCE</scope>
    <source>
        <strain evidence="2">CCMP291</strain>
    </source>
</reference>
<keyword evidence="2" id="KW-1185">Reference proteome</keyword>
<evidence type="ECO:0000313" key="1">
    <source>
        <dbReference type="EMBL" id="KOO35791.1"/>
    </source>
</evidence>
<dbReference type="AlphaFoldDB" id="A0A0M0KAB9"/>
<comment type="caution">
    <text evidence="1">The sequence shown here is derived from an EMBL/GenBank/DDBJ whole genome shotgun (WGS) entry which is preliminary data.</text>
</comment>
<proteinExistence type="predicted"/>
<protein>
    <submittedName>
        <fullName evidence="1">Uncharacterized protein</fullName>
    </submittedName>
</protein>
<dbReference type="OrthoDB" id="45632at2759"/>